<evidence type="ECO:0000313" key="1">
    <source>
        <dbReference type="EMBL" id="AFK40199.1"/>
    </source>
</evidence>
<accession>I3SIV7</accession>
<dbReference type="AlphaFoldDB" id="I3SIV7"/>
<proteinExistence type="evidence at transcript level"/>
<reference evidence="1" key="1">
    <citation type="submission" date="2012-05" db="EMBL/GenBank/DDBJ databases">
        <authorList>
            <person name="Krishnakumar V."/>
            <person name="Cheung F."/>
            <person name="Xiao Y."/>
            <person name="Chan A."/>
            <person name="Moskal W.A."/>
            <person name="Town C.D."/>
        </authorList>
    </citation>
    <scope>NUCLEOTIDE SEQUENCE</scope>
</reference>
<sequence length="34" mass="3988">MHYVMKKAESQDMKKRTFLPYRQGILGRLSGFGL</sequence>
<organism evidence="1">
    <name type="scientific">Medicago truncatula</name>
    <name type="common">Barrel medic</name>
    <name type="synonym">Medicago tribuloides</name>
    <dbReference type="NCBI Taxonomy" id="3880"/>
    <lineage>
        <taxon>Eukaryota</taxon>
        <taxon>Viridiplantae</taxon>
        <taxon>Streptophyta</taxon>
        <taxon>Embryophyta</taxon>
        <taxon>Tracheophyta</taxon>
        <taxon>Spermatophyta</taxon>
        <taxon>Magnoliopsida</taxon>
        <taxon>eudicotyledons</taxon>
        <taxon>Gunneridae</taxon>
        <taxon>Pentapetalae</taxon>
        <taxon>rosids</taxon>
        <taxon>fabids</taxon>
        <taxon>Fabales</taxon>
        <taxon>Fabaceae</taxon>
        <taxon>Papilionoideae</taxon>
        <taxon>50 kb inversion clade</taxon>
        <taxon>NPAAA clade</taxon>
        <taxon>Hologalegina</taxon>
        <taxon>IRL clade</taxon>
        <taxon>Trifolieae</taxon>
        <taxon>Medicago</taxon>
    </lineage>
</organism>
<protein>
    <submittedName>
        <fullName evidence="1">Uncharacterized protein</fullName>
    </submittedName>
</protein>
<dbReference type="EMBL" id="BT140404">
    <property type="protein sequence ID" value="AFK40199.1"/>
    <property type="molecule type" value="mRNA"/>
</dbReference>
<name>I3SIV7_MEDTR</name>